<evidence type="ECO:0000313" key="4">
    <source>
        <dbReference type="Proteomes" id="UP000663850"/>
    </source>
</evidence>
<organism evidence="3 4">
    <name type="scientific">Rhizoctonia solani</name>
    <dbReference type="NCBI Taxonomy" id="456999"/>
    <lineage>
        <taxon>Eukaryota</taxon>
        <taxon>Fungi</taxon>
        <taxon>Dikarya</taxon>
        <taxon>Basidiomycota</taxon>
        <taxon>Agaricomycotina</taxon>
        <taxon>Agaricomycetes</taxon>
        <taxon>Cantharellales</taxon>
        <taxon>Ceratobasidiaceae</taxon>
        <taxon>Rhizoctonia</taxon>
    </lineage>
</organism>
<dbReference type="AlphaFoldDB" id="A0A8H3B1M6"/>
<gene>
    <name evidence="3" type="ORF">RDB_LOCUS35512</name>
</gene>
<accession>A0A8H3B1M6</accession>
<feature type="region of interest" description="Disordered" evidence="1">
    <location>
        <begin position="384"/>
        <end position="454"/>
    </location>
</feature>
<name>A0A8H3B1M6_9AGAM</name>
<protein>
    <submittedName>
        <fullName evidence="3">Uncharacterized protein</fullName>
    </submittedName>
</protein>
<evidence type="ECO:0000313" key="3">
    <source>
        <dbReference type="EMBL" id="CAE6445797.1"/>
    </source>
</evidence>
<sequence>MLGHARATQPNIPQIFPILGRFVARLFFRRVQPVETRMYAFARNMFALACIVVLIYRAITALLQAQNEIETHMKSVDCGSQASHHHSIQLLVEIDTADRPNLVVKYIPGDDIVPPWELLRDTSRYRSLILYTCGRGTLTLTPGTDDMASFYFELRRSDTQLTSIPFPYIWLSNGEDQKGNADLPLTRAQAVRSYLPLWELRPGFHIEAEAKLITRKLIKSSIWRDTIFNLDPTYTTLSLYPITDLGTSNYNTRNTASARISTRLKPGFVYFRDRITPPYRAPRDACDLIEDYRSGTIFDVIGSVGGLFALLQSINIFLFGRPLFWGLNGAKLISPFGLLGDFSSTNFKRRLGEQYHTRSSKDNSIKLRTSAFLRDFIVDFGPADIDPEQYPSRSSTPPSLALTPEQGEVPESPIPLQQMGSDTASQPRSHVREGGDSGSDQDTIRSVERVDEVV</sequence>
<dbReference type="Proteomes" id="UP000663850">
    <property type="component" value="Unassembled WGS sequence"/>
</dbReference>
<evidence type="ECO:0000256" key="2">
    <source>
        <dbReference type="SAM" id="Phobius"/>
    </source>
</evidence>
<keyword evidence="2" id="KW-0812">Transmembrane</keyword>
<evidence type="ECO:0000256" key="1">
    <source>
        <dbReference type="SAM" id="MobiDB-lite"/>
    </source>
</evidence>
<feature type="compositionally biased region" description="Polar residues" evidence="1">
    <location>
        <begin position="418"/>
        <end position="428"/>
    </location>
</feature>
<keyword evidence="2" id="KW-0472">Membrane</keyword>
<dbReference type="EMBL" id="CAJMWZ010001964">
    <property type="protein sequence ID" value="CAE6445797.1"/>
    <property type="molecule type" value="Genomic_DNA"/>
</dbReference>
<reference evidence="3" key="1">
    <citation type="submission" date="2021-01" db="EMBL/GenBank/DDBJ databases">
        <authorList>
            <person name="Kaushik A."/>
        </authorList>
    </citation>
    <scope>NUCLEOTIDE SEQUENCE</scope>
    <source>
        <strain evidence="3">Type strain: AG8-Rh-89/</strain>
    </source>
</reference>
<feature type="transmembrane region" description="Helical" evidence="2">
    <location>
        <begin position="40"/>
        <end position="59"/>
    </location>
</feature>
<feature type="compositionally biased region" description="Basic and acidic residues" evidence="1">
    <location>
        <begin position="442"/>
        <end position="454"/>
    </location>
</feature>
<proteinExistence type="predicted"/>
<comment type="caution">
    <text evidence="3">The sequence shown here is derived from an EMBL/GenBank/DDBJ whole genome shotgun (WGS) entry which is preliminary data.</text>
</comment>
<keyword evidence="2" id="KW-1133">Transmembrane helix</keyword>